<name>A0A4R3I214_PAULE</name>
<keyword evidence="7" id="KW-1185">Reference proteome</keyword>
<dbReference type="SUPFAM" id="SSF63380">
    <property type="entry name" value="Riboflavin synthase domain-like"/>
    <property type="match status" value="1"/>
</dbReference>
<accession>A0A4R3I214</accession>
<dbReference type="InterPro" id="IPR008333">
    <property type="entry name" value="Cbr1-like_FAD-bd_dom"/>
</dbReference>
<dbReference type="Pfam" id="PF00175">
    <property type="entry name" value="NAD_binding_1"/>
    <property type="match status" value="1"/>
</dbReference>
<dbReference type="InterPro" id="IPR017927">
    <property type="entry name" value="FAD-bd_FR_type"/>
</dbReference>
<dbReference type="AlphaFoldDB" id="A0A4R3I214"/>
<reference evidence="6 7" key="1">
    <citation type="submission" date="2019-03" db="EMBL/GenBank/DDBJ databases">
        <title>Genomic Encyclopedia of Type Strains, Phase IV (KMG-IV): sequencing the most valuable type-strain genomes for metagenomic binning, comparative biology and taxonomic classification.</title>
        <authorList>
            <person name="Goeker M."/>
        </authorList>
    </citation>
    <scope>NUCLEOTIDE SEQUENCE [LARGE SCALE GENOMIC DNA]</scope>
    <source>
        <strain evidence="6 7">DSM 7445</strain>
    </source>
</reference>
<evidence type="ECO:0000256" key="4">
    <source>
        <dbReference type="ARBA" id="ARBA00047776"/>
    </source>
</evidence>
<evidence type="ECO:0000256" key="3">
    <source>
        <dbReference type="ARBA" id="ARBA00022741"/>
    </source>
</evidence>
<keyword evidence="3" id="KW-0547">Nucleotide-binding</keyword>
<protein>
    <recommendedName>
        <fullName evidence="2">ferredoxin--NADP(+) reductase</fullName>
        <ecNumber evidence="2">1.18.1.2</ecNumber>
    </recommendedName>
</protein>
<evidence type="ECO:0000313" key="7">
    <source>
        <dbReference type="Proteomes" id="UP000295382"/>
    </source>
</evidence>
<dbReference type="InterPro" id="IPR001433">
    <property type="entry name" value="OxRdtase_FAD/NAD-bd"/>
</dbReference>
<comment type="similarity">
    <text evidence="1">Belongs to the ferredoxin--NADP reductase type 1 family.</text>
</comment>
<dbReference type="EMBL" id="SLZQ01000001">
    <property type="protein sequence ID" value="TCS39254.1"/>
    <property type="molecule type" value="Genomic_DNA"/>
</dbReference>
<evidence type="ECO:0000256" key="2">
    <source>
        <dbReference type="ARBA" id="ARBA00013223"/>
    </source>
</evidence>
<dbReference type="GO" id="GO:0004324">
    <property type="term" value="F:ferredoxin-NADP+ reductase activity"/>
    <property type="evidence" value="ECO:0007669"/>
    <property type="project" value="UniProtKB-EC"/>
</dbReference>
<dbReference type="InterPro" id="IPR033892">
    <property type="entry name" value="FNR_bac"/>
</dbReference>
<dbReference type="InterPro" id="IPR051930">
    <property type="entry name" value="FNR_type-1"/>
</dbReference>
<proteinExistence type="inferred from homology"/>
<dbReference type="Gene3D" id="3.40.50.80">
    <property type="entry name" value="Nucleotide-binding domain of ferredoxin-NADP reductase (FNR) module"/>
    <property type="match status" value="1"/>
</dbReference>
<dbReference type="Gene3D" id="2.40.30.10">
    <property type="entry name" value="Translation factors"/>
    <property type="match status" value="1"/>
</dbReference>
<dbReference type="Proteomes" id="UP000295382">
    <property type="component" value="Unassembled WGS sequence"/>
</dbReference>
<dbReference type="Pfam" id="PF00970">
    <property type="entry name" value="FAD_binding_6"/>
    <property type="match status" value="1"/>
</dbReference>
<evidence type="ECO:0000313" key="6">
    <source>
        <dbReference type="EMBL" id="TCS39254.1"/>
    </source>
</evidence>
<comment type="caution">
    <text evidence="6">The sequence shown here is derived from an EMBL/GenBank/DDBJ whole genome shotgun (WGS) entry which is preliminary data.</text>
</comment>
<dbReference type="CDD" id="cd06195">
    <property type="entry name" value="FNR1"/>
    <property type="match status" value="1"/>
</dbReference>
<evidence type="ECO:0000259" key="5">
    <source>
        <dbReference type="PROSITE" id="PS51384"/>
    </source>
</evidence>
<dbReference type="PRINTS" id="PR00371">
    <property type="entry name" value="FPNCR"/>
</dbReference>
<dbReference type="SUPFAM" id="SSF52343">
    <property type="entry name" value="Ferredoxin reductase-like, C-terminal NADP-linked domain"/>
    <property type="match status" value="1"/>
</dbReference>
<dbReference type="GO" id="GO:0034599">
    <property type="term" value="P:cellular response to oxidative stress"/>
    <property type="evidence" value="ECO:0007669"/>
    <property type="project" value="TreeGrafter"/>
</dbReference>
<dbReference type="InterPro" id="IPR039261">
    <property type="entry name" value="FNR_nucleotide-bd"/>
</dbReference>
<sequence length="265" mass="30218">MQSAFQPSERASVETITAFRHWTPGLYSFRTTRPPEYRFTAGQYARLGLPNEHGNLIWRAYSIVSSSMENELEYYVVDVPGGCFTSMLRQLEPGAPILLDRQSFGVMLPERFVDGDDLWMLATGTGLGPFISILREPTVWQRFRNLIVVHSVRQPNEFAYAEELREMQNKSPLGEQKGAALHIVQTCTRVQQNGNEGRHCERITTLVLNGELERNVGLSLSPEHSRVMLCGNPAMIDAMRDILKERGMRPVRRDNPGQYVAENYW</sequence>
<dbReference type="EC" id="1.18.1.2" evidence="2"/>
<dbReference type="PANTHER" id="PTHR47878:SF2">
    <property type="entry name" value="OXIDOREDUCTASE FAD_NAD(P)-BINDING DOMAIN PROTEIN"/>
    <property type="match status" value="1"/>
</dbReference>
<dbReference type="PANTHER" id="PTHR47878">
    <property type="entry name" value="OXIDOREDUCTASE FAD/NAD(P)-BINDING DOMAIN PROTEIN"/>
    <property type="match status" value="1"/>
</dbReference>
<dbReference type="InterPro" id="IPR017938">
    <property type="entry name" value="Riboflavin_synthase-like_b-brl"/>
</dbReference>
<organism evidence="6 7">
    <name type="scientific">Paucimonas lemoignei</name>
    <name type="common">Pseudomonas lemoignei</name>
    <dbReference type="NCBI Taxonomy" id="29443"/>
    <lineage>
        <taxon>Bacteria</taxon>
        <taxon>Pseudomonadati</taxon>
        <taxon>Pseudomonadota</taxon>
        <taxon>Betaproteobacteria</taxon>
        <taxon>Burkholderiales</taxon>
        <taxon>Burkholderiaceae</taxon>
        <taxon>Paucimonas</taxon>
    </lineage>
</organism>
<feature type="domain" description="FAD-binding FR-type" evidence="5">
    <location>
        <begin position="3"/>
        <end position="110"/>
    </location>
</feature>
<comment type="catalytic activity">
    <reaction evidence="4">
        <text>2 reduced [2Fe-2S]-[ferredoxin] + NADP(+) + H(+) = 2 oxidized [2Fe-2S]-[ferredoxin] + NADPH</text>
        <dbReference type="Rhea" id="RHEA:20125"/>
        <dbReference type="Rhea" id="RHEA-COMP:10000"/>
        <dbReference type="Rhea" id="RHEA-COMP:10001"/>
        <dbReference type="ChEBI" id="CHEBI:15378"/>
        <dbReference type="ChEBI" id="CHEBI:33737"/>
        <dbReference type="ChEBI" id="CHEBI:33738"/>
        <dbReference type="ChEBI" id="CHEBI:57783"/>
        <dbReference type="ChEBI" id="CHEBI:58349"/>
        <dbReference type="EC" id="1.18.1.2"/>
    </reaction>
</comment>
<gene>
    <name evidence="6" type="ORF">EDC30_101209</name>
</gene>
<dbReference type="GO" id="GO:0000166">
    <property type="term" value="F:nucleotide binding"/>
    <property type="evidence" value="ECO:0007669"/>
    <property type="project" value="UniProtKB-KW"/>
</dbReference>
<dbReference type="GO" id="GO:0042167">
    <property type="term" value="P:heme catabolic process"/>
    <property type="evidence" value="ECO:0007669"/>
    <property type="project" value="TreeGrafter"/>
</dbReference>
<dbReference type="RefSeq" id="WP_132256473.1">
    <property type="nucleotide sequence ID" value="NZ_SLZQ01000001.1"/>
</dbReference>
<evidence type="ECO:0000256" key="1">
    <source>
        <dbReference type="ARBA" id="ARBA00008312"/>
    </source>
</evidence>
<dbReference type="PROSITE" id="PS51384">
    <property type="entry name" value="FAD_FR"/>
    <property type="match status" value="1"/>
</dbReference>
<dbReference type="InterPro" id="IPR001709">
    <property type="entry name" value="Flavoprot_Pyr_Nucl_cyt_Rdtase"/>
</dbReference>
<dbReference type="OrthoDB" id="9784483at2"/>